<gene>
    <name evidence="2" type="ordered locus">SYNW1672</name>
</gene>
<dbReference type="KEGG" id="syw:SYNW1672"/>
<reference evidence="2 3" key="1">
    <citation type="journal article" date="2003" name="Nature">
        <title>The genome of a motile marine Synechococcus.</title>
        <authorList>
            <person name="Palenik B."/>
            <person name="Brahamsha B."/>
            <person name="Larimer F."/>
            <person name="Land M."/>
            <person name="Hauser L."/>
            <person name="Chain P."/>
            <person name="Lamerdin J."/>
            <person name="Regala W."/>
            <person name="Allen E.A."/>
            <person name="McCarren J."/>
            <person name="Paulsen I."/>
            <person name="Dufresne A."/>
            <person name="Partensky F."/>
            <person name="Webb E."/>
            <person name="Waterbury J."/>
        </authorList>
    </citation>
    <scope>NUCLEOTIDE SEQUENCE [LARGE SCALE GENOMIC DNA]</scope>
    <source>
        <strain evidence="2 3">WH8102</strain>
    </source>
</reference>
<dbReference type="Proteomes" id="UP000001422">
    <property type="component" value="Chromosome"/>
</dbReference>
<organism evidence="2 3">
    <name type="scientific">Parasynechococcus marenigrum (strain WH8102)</name>
    <dbReference type="NCBI Taxonomy" id="84588"/>
    <lineage>
        <taxon>Bacteria</taxon>
        <taxon>Bacillati</taxon>
        <taxon>Cyanobacteriota</taxon>
        <taxon>Cyanophyceae</taxon>
        <taxon>Synechococcales</taxon>
        <taxon>Prochlorococcaceae</taxon>
        <taxon>Parasynechococcus</taxon>
        <taxon>Parasynechococcus marenigrum</taxon>
    </lineage>
</organism>
<evidence type="ECO:0000313" key="2">
    <source>
        <dbReference type="EMBL" id="CAE08187.1"/>
    </source>
</evidence>
<evidence type="ECO:0000313" key="3">
    <source>
        <dbReference type="Proteomes" id="UP000001422"/>
    </source>
</evidence>
<keyword evidence="3" id="KW-1185">Reference proteome</keyword>
<proteinExistence type="predicted"/>
<sequence>MQAVVRLFEPQLLRCLGPRRLQRLLTGAVAPRRMGGPSDLVTDCQFVLNEPVGGASTNQPPHVDNPKEIYAGLLYMRSPRDQASGGASPQHQHHWPVRRPGADVADPRVRLPFLPTQAARPVGTNGLAWSIGDGG</sequence>
<accession>Q7U5N1</accession>
<dbReference type="STRING" id="84588.SYNW1672"/>
<name>Q7U5N1_PARMW</name>
<dbReference type="eggNOG" id="ENOG5030I5X">
    <property type="taxonomic scope" value="Bacteria"/>
</dbReference>
<dbReference type="EMBL" id="BX569693">
    <property type="protein sequence ID" value="CAE08187.1"/>
    <property type="molecule type" value="Genomic_DNA"/>
</dbReference>
<dbReference type="HOGENOM" id="CLU_1884783_0_0_3"/>
<dbReference type="AlphaFoldDB" id="Q7U5N1"/>
<evidence type="ECO:0000256" key="1">
    <source>
        <dbReference type="SAM" id="MobiDB-lite"/>
    </source>
</evidence>
<protein>
    <submittedName>
        <fullName evidence="2">Uncharacterized protein</fullName>
    </submittedName>
</protein>
<feature type="region of interest" description="Disordered" evidence="1">
    <location>
        <begin position="79"/>
        <end position="103"/>
    </location>
</feature>